<dbReference type="AlphaFoldDB" id="A0AAF0ZJ16"/>
<gene>
    <name evidence="2" type="ORF">MTR67_034217</name>
</gene>
<keyword evidence="3" id="KW-1185">Reference proteome</keyword>
<organism evidence="2 3">
    <name type="scientific">Solanum verrucosum</name>
    <dbReference type="NCBI Taxonomy" id="315347"/>
    <lineage>
        <taxon>Eukaryota</taxon>
        <taxon>Viridiplantae</taxon>
        <taxon>Streptophyta</taxon>
        <taxon>Embryophyta</taxon>
        <taxon>Tracheophyta</taxon>
        <taxon>Spermatophyta</taxon>
        <taxon>Magnoliopsida</taxon>
        <taxon>eudicotyledons</taxon>
        <taxon>Gunneridae</taxon>
        <taxon>Pentapetalae</taxon>
        <taxon>asterids</taxon>
        <taxon>lamiids</taxon>
        <taxon>Solanales</taxon>
        <taxon>Solanaceae</taxon>
        <taxon>Solanoideae</taxon>
        <taxon>Solaneae</taxon>
        <taxon>Solanum</taxon>
    </lineage>
</organism>
<evidence type="ECO:0000313" key="2">
    <source>
        <dbReference type="EMBL" id="WMV40832.1"/>
    </source>
</evidence>
<evidence type="ECO:0000256" key="1">
    <source>
        <dbReference type="SAM" id="MobiDB-lite"/>
    </source>
</evidence>
<protein>
    <recommendedName>
        <fullName evidence="4">Gag-pol polyprotein</fullName>
    </recommendedName>
</protein>
<reference evidence="2" key="1">
    <citation type="submission" date="2023-08" db="EMBL/GenBank/DDBJ databases">
        <title>A de novo genome assembly of Solanum verrucosum Schlechtendal, a Mexican diploid species geographically isolated from the other diploid A-genome species in potato relatives.</title>
        <authorList>
            <person name="Hosaka K."/>
        </authorList>
    </citation>
    <scope>NUCLEOTIDE SEQUENCE</scope>
    <source>
        <tissue evidence="2">Young leaves</tissue>
    </source>
</reference>
<evidence type="ECO:0008006" key="4">
    <source>
        <dbReference type="Google" id="ProtNLM"/>
    </source>
</evidence>
<feature type="compositionally biased region" description="Polar residues" evidence="1">
    <location>
        <begin position="18"/>
        <end position="37"/>
    </location>
</feature>
<name>A0AAF0ZJ16_SOLVR</name>
<dbReference type="EMBL" id="CP133619">
    <property type="protein sequence ID" value="WMV40832.1"/>
    <property type="molecule type" value="Genomic_DNA"/>
</dbReference>
<dbReference type="Proteomes" id="UP001234989">
    <property type="component" value="Chromosome 8"/>
</dbReference>
<proteinExistence type="predicted"/>
<evidence type="ECO:0000313" key="3">
    <source>
        <dbReference type="Proteomes" id="UP001234989"/>
    </source>
</evidence>
<feature type="region of interest" description="Disordered" evidence="1">
    <location>
        <begin position="11"/>
        <end position="45"/>
    </location>
</feature>
<sequence length="262" mass="29030">MIGVLENFSQGGTIGTPHGSQTRLGAQTPDLQQTPGIQDQGGKSEDAHEFLTSRHEMLEAVGVVDARDHFILWSVREESRLRFESLTQGRLSVTEYEAYFCELSRHAMIVVLDESIMSTAKEVKLIVLEKFDSPRTPIFISATPTRDSTLPARGRGGQEGWCYAFPARHKAETSDVVITSNASVCHRLASVLFDSGSTFSVEPLPKDSVPIVREFSYVFPTNLSSVPQDRDIDFAIDLEPGTQPISIPPYRMTATKLKELKN</sequence>
<accession>A0AAF0ZJ16</accession>